<keyword evidence="6" id="KW-0472">Membrane</keyword>
<proteinExistence type="inferred from homology"/>
<feature type="domain" description="Methyl-accepting transducer" evidence="7">
    <location>
        <begin position="288"/>
        <end position="524"/>
    </location>
</feature>
<dbReference type="InterPro" id="IPR003660">
    <property type="entry name" value="HAMP_dom"/>
</dbReference>
<evidence type="ECO:0000256" key="6">
    <source>
        <dbReference type="SAM" id="Phobius"/>
    </source>
</evidence>
<evidence type="ECO:0000256" key="1">
    <source>
        <dbReference type="ARBA" id="ARBA00022692"/>
    </source>
</evidence>
<feature type="transmembrane region" description="Helical" evidence="6">
    <location>
        <begin position="24"/>
        <end position="44"/>
    </location>
</feature>
<feature type="domain" description="HAMP" evidence="8">
    <location>
        <begin position="224"/>
        <end position="276"/>
    </location>
</feature>
<evidence type="ECO:0000256" key="3">
    <source>
        <dbReference type="ARBA" id="ARBA00023224"/>
    </source>
</evidence>
<dbReference type="GO" id="GO:0006935">
    <property type="term" value="P:chemotaxis"/>
    <property type="evidence" value="ECO:0007669"/>
    <property type="project" value="InterPro"/>
</dbReference>
<feature type="transmembrane region" description="Helical" evidence="6">
    <location>
        <begin position="204"/>
        <end position="227"/>
    </location>
</feature>
<dbReference type="PANTHER" id="PTHR32089:SF112">
    <property type="entry name" value="LYSOZYME-LIKE PROTEIN-RELATED"/>
    <property type="match status" value="1"/>
</dbReference>
<dbReference type="InterPro" id="IPR004090">
    <property type="entry name" value="Chemotax_Me-accpt_rcpt"/>
</dbReference>
<reference evidence="9" key="1">
    <citation type="submission" date="2021-01" db="EMBL/GenBank/DDBJ databases">
        <title>Whole genome shotgun sequence of Planosporangium mesophilum NBRC 109066.</title>
        <authorList>
            <person name="Komaki H."/>
            <person name="Tamura T."/>
        </authorList>
    </citation>
    <scope>NUCLEOTIDE SEQUENCE</scope>
    <source>
        <strain evidence="9">NBRC 109066</strain>
    </source>
</reference>
<dbReference type="CDD" id="cd06225">
    <property type="entry name" value="HAMP"/>
    <property type="match status" value="1"/>
</dbReference>
<dbReference type="InterPro" id="IPR004089">
    <property type="entry name" value="MCPsignal_dom"/>
</dbReference>
<keyword evidence="3 5" id="KW-0807">Transducer</keyword>
<dbReference type="RefSeq" id="WP_168113966.1">
    <property type="nucleotide sequence ID" value="NZ_BOON01000080.1"/>
</dbReference>
<organism evidence="9 10">
    <name type="scientific">Planosporangium mesophilum</name>
    <dbReference type="NCBI Taxonomy" id="689768"/>
    <lineage>
        <taxon>Bacteria</taxon>
        <taxon>Bacillati</taxon>
        <taxon>Actinomycetota</taxon>
        <taxon>Actinomycetes</taxon>
        <taxon>Micromonosporales</taxon>
        <taxon>Micromonosporaceae</taxon>
        <taxon>Planosporangium</taxon>
    </lineage>
</organism>
<evidence type="ECO:0000256" key="5">
    <source>
        <dbReference type="PROSITE-ProRule" id="PRU00284"/>
    </source>
</evidence>
<dbReference type="GO" id="GO:0007165">
    <property type="term" value="P:signal transduction"/>
    <property type="evidence" value="ECO:0007669"/>
    <property type="project" value="UniProtKB-KW"/>
</dbReference>
<evidence type="ECO:0000313" key="9">
    <source>
        <dbReference type="EMBL" id="GII26471.1"/>
    </source>
</evidence>
<dbReference type="AlphaFoldDB" id="A0A8J3TIX1"/>
<keyword evidence="1 6" id="KW-0812">Transmembrane</keyword>
<dbReference type="SMART" id="SM00283">
    <property type="entry name" value="MA"/>
    <property type="match status" value="1"/>
</dbReference>
<evidence type="ECO:0000313" key="10">
    <source>
        <dbReference type="Proteomes" id="UP000599074"/>
    </source>
</evidence>
<dbReference type="PRINTS" id="PR00260">
    <property type="entry name" value="CHEMTRNSDUCR"/>
</dbReference>
<dbReference type="GO" id="GO:0004888">
    <property type="term" value="F:transmembrane signaling receptor activity"/>
    <property type="evidence" value="ECO:0007669"/>
    <property type="project" value="InterPro"/>
</dbReference>
<dbReference type="PANTHER" id="PTHR32089">
    <property type="entry name" value="METHYL-ACCEPTING CHEMOTAXIS PROTEIN MCPB"/>
    <property type="match status" value="1"/>
</dbReference>
<protein>
    <submittedName>
        <fullName evidence="9">Methyl-accepting chemotaxis protein</fullName>
    </submittedName>
</protein>
<evidence type="ECO:0000256" key="4">
    <source>
        <dbReference type="ARBA" id="ARBA00029447"/>
    </source>
</evidence>
<dbReference type="SMART" id="SM00304">
    <property type="entry name" value="HAMP"/>
    <property type="match status" value="1"/>
</dbReference>
<dbReference type="GO" id="GO:0016020">
    <property type="term" value="C:membrane"/>
    <property type="evidence" value="ECO:0007669"/>
    <property type="project" value="InterPro"/>
</dbReference>
<keyword evidence="2 6" id="KW-1133">Transmembrane helix</keyword>
<dbReference type="Pfam" id="PF00015">
    <property type="entry name" value="MCPsignal"/>
    <property type="match status" value="1"/>
</dbReference>
<accession>A0A8J3TIX1</accession>
<keyword evidence="10" id="KW-1185">Reference proteome</keyword>
<dbReference type="Proteomes" id="UP000599074">
    <property type="component" value="Unassembled WGS sequence"/>
</dbReference>
<dbReference type="SUPFAM" id="SSF58104">
    <property type="entry name" value="Methyl-accepting chemotaxis protein (MCP) signaling domain"/>
    <property type="match status" value="1"/>
</dbReference>
<evidence type="ECO:0000256" key="2">
    <source>
        <dbReference type="ARBA" id="ARBA00022989"/>
    </source>
</evidence>
<dbReference type="InterPro" id="IPR024478">
    <property type="entry name" value="HlyB_4HB_MCP"/>
</dbReference>
<dbReference type="PROSITE" id="PS50885">
    <property type="entry name" value="HAMP"/>
    <property type="match status" value="1"/>
</dbReference>
<sequence length="539" mass="56387">MGTDSTTAGGRSNWFADRSLTTKLLASVLVACLTTGVVLAVALARMATLRDSAEQIQSQAIVPILNASEIRRSYIQARVDSLADQTLAKDASSAEHQAWLKDITAMNAALDAYGKNNLTASERETLDDLRKNWNSFTDIVSNQLIPLGWAGKVSEWMPIRSQKVKPIATQIQADIDKLIASSQARVTAQMKANADDYATARNTVIATAVIGMVLAALLALLTIRGIISAVRKVSTVVDRIADGDLTHSAEVNSEDELGQMARGLDAATERLREMVGAVANSAQTLAGSSEELTTVSKQIAASSEETSTQAGVVSEAAEHISRNIQTLASGAEQMGASIGEISSNATEAARVASDAVQAATTASTTINQLGTSSAEIGNVIKLITSIAEQTNLLALNATIEAARAGEAGKGFAVVASEVKDLAQETARATEDIAKRVHVIQGDAGHAVEAISRIGDVIGRINDYSMMIASAVEEQSATTSEMVRNVAEASTGASDIAGNITSVAAAAQETNTGIADTNRAAEDLARMGSELQQLVGRFKY</sequence>
<evidence type="ECO:0000259" key="8">
    <source>
        <dbReference type="PROSITE" id="PS50885"/>
    </source>
</evidence>
<dbReference type="Pfam" id="PF12729">
    <property type="entry name" value="4HB_MCP_1"/>
    <property type="match status" value="1"/>
</dbReference>
<name>A0A8J3TIX1_9ACTN</name>
<dbReference type="Pfam" id="PF00672">
    <property type="entry name" value="HAMP"/>
    <property type="match status" value="1"/>
</dbReference>
<dbReference type="PROSITE" id="PS50111">
    <property type="entry name" value="CHEMOTAXIS_TRANSDUC_2"/>
    <property type="match status" value="1"/>
</dbReference>
<gene>
    <name evidence="9" type="ORF">Pme01_60680</name>
</gene>
<dbReference type="Gene3D" id="1.10.287.950">
    <property type="entry name" value="Methyl-accepting chemotaxis protein"/>
    <property type="match status" value="1"/>
</dbReference>
<comment type="similarity">
    <text evidence="4">Belongs to the methyl-accepting chemotaxis (MCP) protein family.</text>
</comment>
<dbReference type="EMBL" id="BOON01000080">
    <property type="protein sequence ID" value="GII26471.1"/>
    <property type="molecule type" value="Genomic_DNA"/>
</dbReference>
<evidence type="ECO:0000259" key="7">
    <source>
        <dbReference type="PROSITE" id="PS50111"/>
    </source>
</evidence>
<comment type="caution">
    <text evidence="9">The sequence shown here is derived from an EMBL/GenBank/DDBJ whole genome shotgun (WGS) entry which is preliminary data.</text>
</comment>